<evidence type="ECO:0000256" key="5">
    <source>
        <dbReference type="ARBA" id="ARBA00022842"/>
    </source>
</evidence>
<dbReference type="GO" id="GO:0046872">
    <property type="term" value="F:metal ion binding"/>
    <property type="evidence" value="ECO:0007669"/>
    <property type="project" value="UniProtKB-KW"/>
</dbReference>
<keyword evidence="1" id="KW-0489">Methyltransferase</keyword>
<evidence type="ECO:0000256" key="1">
    <source>
        <dbReference type="ARBA" id="ARBA00022603"/>
    </source>
</evidence>
<comment type="caution">
    <text evidence="6">The sequence shown here is derived from an EMBL/GenBank/DDBJ whole genome shotgun (WGS) entry which is preliminary data.</text>
</comment>
<keyword evidence="3" id="KW-0949">S-adenosyl-L-methionine</keyword>
<evidence type="ECO:0000313" key="6">
    <source>
        <dbReference type="EMBL" id="CAA7056958.1"/>
    </source>
</evidence>
<dbReference type="EMBL" id="CACVBM020001662">
    <property type="protein sequence ID" value="CAA7056958.1"/>
    <property type="molecule type" value="Genomic_DNA"/>
</dbReference>
<dbReference type="InterPro" id="IPR042086">
    <property type="entry name" value="MeTrfase_capping"/>
</dbReference>
<dbReference type="SUPFAM" id="SSF53335">
    <property type="entry name" value="S-adenosyl-L-methionine-dependent methyltransferases"/>
    <property type="match status" value="1"/>
</dbReference>
<reference evidence="6" key="1">
    <citation type="submission" date="2020-01" db="EMBL/GenBank/DDBJ databases">
        <authorList>
            <person name="Mishra B."/>
        </authorList>
    </citation>
    <scope>NUCLEOTIDE SEQUENCE [LARGE SCALE GENOMIC DNA]</scope>
</reference>
<keyword evidence="4" id="KW-0479">Metal-binding</keyword>
<dbReference type="Gene3D" id="3.40.50.150">
    <property type="entry name" value="Vaccinia Virus protein VP39"/>
    <property type="match status" value="1"/>
</dbReference>
<dbReference type="InterPro" id="IPR005299">
    <property type="entry name" value="MeTrfase_7"/>
</dbReference>
<dbReference type="OrthoDB" id="1523883at2759"/>
<keyword evidence="2" id="KW-0808">Transferase</keyword>
<dbReference type="Proteomes" id="UP000467841">
    <property type="component" value="Unassembled WGS sequence"/>
</dbReference>
<keyword evidence="5" id="KW-0460">Magnesium</keyword>
<evidence type="ECO:0000256" key="2">
    <source>
        <dbReference type="ARBA" id="ARBA00022679"/>
    </source>
</evidence>
<accession>A0A6D2KUS8</accession>
<dbReference type="GO" id="GO:0032259">
    <property type="term" value="P:methylation"/>
    <property type="evidence" value="ECO:0007669"/>
    <property type="project" value="UniProtKB-KW"/>
</dbReference>
<dbReference type="Pfam" id="PF03492">
    <property type="entry name" value="Methyltransf_7"/>
    <property type="match status" value="1"/>
</dbReference>
<dbReference type="Gene3D" id="1.10.1200.270">
    <property type="entry name" value="Methyltransferase, alpha-helical capping domain"/>
    <property type="match status" value="1"/>
</dbReference>
<name>A0A6D2KUS8_9BRAS</name>
<evidence type="ECO:0000256" key="3">
    <source>
        <dbReference type="ARBA" id="ARBA00022691"/>
    </source>
</evidence>
<protein>
    <submittedName>
        <fullName evidence="6">Uncharacterized protein</fullName>
    </submittedName>
</protein>
<keyword evidence="7" id="KW-1185">Reference proteome</keyword>
<sequence>MDEERSSRYPFVNVLSMSGGNGDNSYSTNSLLQNRVLSKAKPVLTKNTKEMMINLNFPNCIKVADLGCASGQNTFLTMSEIVNTIDVLCQEWNQKAPEIDCCLNDLPDNDFNTTFKLIPFFNKMVKSKGSCFVSGVPGSFYSRLFPRNSLHFVHSSYSLHWLSKVPEGLEKNTSSVYITTSSLPSVYKAYLNRFQRDFTSFLKRRSEEMVSNGRMVLTFVGRNTLDDPLFRDCCHFWTLLSTSLRDLVYEGLVSSSKVDSFSIPFYDPSKEEVKEMIEKEGSFEINDFEIHGFDLGQSNHNEDCNSERCKAGEKEAKCIRAVSESMLVAHFGDDIIEALFDKFACYASQHANCMNKTTVTLVISLIRK</sequence>
<dbReference type="InterPro" id="IPR029063">
    <property type="entry name" value="SAM-dependent_MTases_sf"/>
</dbReference>
<proteinExistence type="predicted"/>
<evidence type="ECO:0000313" key="7">
    <source>
        <dbReference type="Proteomes" id="UP000467841"/>
    </source>
</evidence>
<dbReference type="GO" id="GO:0008168">
    <property type="term" value="F:methyltransferase activity"/>
    <property type="evidence" value="ECO:0007669"/>
    <property type="project" value="UniProtKB-KW"/>
</dbReference>
<evidence type="ECO:0000256" key="4">
    <source>
        <dbReference type="ARBA" id="ARBA00022723"/>
    </source>
</evidence>
<dbReference type="PANTHER" id="PTHR31009">
    <property type="entry name" value="S-ADENOSYL-L-METHIONINE:CARBOXYL METHYLTRANSFERASE FAMILY PROTEIN"/>
    <property type="match status" value="1"/>
</dbReference>
<organism evidence="6 7">
    <name type="scientific">Microthlaspi erraticum</name>
    <dbReference type="NCBI Taxonomy" id="1685480"/>
    <lineage>
        <taxon>Eukaryota</taxon>
        <taxon>Viridiplantae</taxon>
        <taxon>Streptophyta</taxon>
        <taxon>Embryophyta</taxon>
        <taxon>Tracheophyta</taxon>
        <taxon>Spermatophyta</taxon>
        <taxon>Magnoliopsida</taxon>
        <taxon>eudicotyledons</taxon>
        <taxon>Gunneridae</taxon>
        <taxon>Pentapetalae</taxon>
        <taxon>rosids</taxon>
        <taxon>malvids</taxon>
        <taxon>Brassicales</taxon>
        <taxon>Brassicaceae</taxon>
        <taxon>Coluteocarpeae</taxon>
        <taxon>Microthlaspi</taxon>
    </lineage>
</organism>
<dbReference type="AlphaFoldDB" id="A0A6D2KUS8"/>
<gene>
    <name evidence="6" type="ORF">MERR_LOCUS44194</name>
</gene>